<dbReference type="SUPFAM" id="SSF46894">
    <property type="entry name" value="C-terminal effector domain of the bipartite response regulators"/>
    <property type="match status" value="1"/>
</dbReference>
<evidence type="ECO:0000256" key="3">
    <source>
        <dbReference type="SAM" id="Phobius"/>
    </source>
</evidence>
<dbReference type="Proteomes" id="UP000076661">
    <property type="component" value="Unassembled WGS sequence"/>
</dbReference>
<evidence type="ECO:0000313" key="5">
    <source>
        <dbReference type="EMBL" id="KZN66899.1"/>
    </source>
</evidence>
<dbReference type="PATRIC" id="fig|1365257.3.peg.2476"/>
<dbReference type="GO" id="GO:0000160">
    <property type="term" value="P:phosphorelay signal transduction system"/>
    <property type="evidence" value="ECO:0007669"/>
    <property type="project" value="InterPro"/>
</dbReference>
<dbReference type="RefSeq" id="WP_063381221.1">
    <property type="nucleotide sequence ID" value="NZ_AUXX01000016.1"/>
</dbReference>
<evidence type="ECO:0000313" key="6">
    <source>
        <dbReference type="Proteomes" id="UP000076661"/>
    </source>
</evidence>
<dbReference type="SMART" id="SM00862">
    <property type="entry name" value="Trans_reg_C"/>
    <property type="match status" value="1"/>
</dbReference>
<dbReference type="Pfam" id="PF00486">
    <property type="entry name" value="Trans_reg_C"/>
    <property type="match status" value="1"/>
</dbReference>
<keyword evidence="1 2" id="KW-0238">DNA-binding</keyword>
<dbReference type="Gene3D" id="1.10.10.10">
    <property type="entry name" value="Winged helix-like DNA-binding domain superfamily/Winged helix DNA-binding domain"/>
    <property type="match status" value="1"/>
</dbReference>
<dbReference type="AlphaFoldDB" id="A0A162BQW2"/>
<dbReference type="InterPro" id="IPR036388">
    <property type="entry name" value="WH-like_DNA-bd_sf"/>
</dbReference>
<dbReference type="GO" id="GO:0006355">
    <property type="term" value="P:regulation of DNA-templated transcription"/>
    <property type="evidence" value="ECO:0007669"/>
    <property type="project" value="InterPro"/>
</dbReference>
<keyword evidence="3" id="KW-0812">Transmembrane</keyword>
<proteinExistence type="predicted"/>
<sequence length="166" mass="18222">MRLAFQDFQFDCQELTLSKDGRKISLKEKPAQILALLVTQPEKIHSKSEILEEVWPGRTVTEQVVFQNIGHLRALFGDDAIKTFSKKGYQWQLPLAAVSEQSTTSNVSESIEKTDANPVNEQAEIGCETEHQADSVLANKSSSLPWPIVAPILIAAAAVAGYLALS</sequence>
<comment type="caution">
    <text evidence="5">The sequence shown here is derived from an EMBL/GenBank/DDBJ whole genome shotgun (WGS) entry which is preliminary data.</text>
</comment>
<organism evidence="5 6">
    <name type="scientific">Pseudoalteromonas luteoviolacea S4060-1</name>
    <dbReference type="NCBI Taxonomy" id="1365257"/>
    <lineage>
        <taxon>Bacteria</taxon>
        <taxon>Pseudomonadati</taxon>
        <taxon>Pseudomonadota</taxon>
        <taxon>Gammaproteobacteria</taxon>
        <taxon>Alteromonadales</taxon>
        <taxon>Pseudoalteromonadaceae</taxon>
        <taxon>Pseudoalteromonas</taxon>
    </lineage>
</organism>
<accession>A0A162BQW2</accession>
<dbReference type="EMBL" id="AUXX01000016">
    <property type="protein sequence ID" value="KZN66899.1"/>
    <property type="molecule type" value="Genomic_DNA"/>
</dbReference>
<dbReference type="PROSITE" id="PS51755">
    <property type="entry name" value="OMPR_PHOB"/>
    <property type="match status" value="1"/>
</dbReference>
<evidence type="ECO:0000259" key="4">
    <source>
        <dbReference type="PROSITE" id="PS51755"/>
    </source>
</evidence>
<dbReference type="GO" id="GO:0003677">
    <property type="term" value="F:DNA binding"/>
    <property type="evidence" value="ECO:0007669"/>
    <property type="project" value="UniProtKB-UniRule"/>
</dbReference>
<feature type="DNA-binding region" description="OmpR/PhoB-type" evidence="2">
    <location>
        <begin position="1"/>
        <end position="93"/>
    </location>
</feature>
<protein>
    <recommendedName>
        <fullName evidence="4">OmpR/PhoB-type domain-containing protein</fullName>
    </recommendedName>
</protein>
<feature type="transmembrane region" description="Helical" evidence="3">
    <location>
        <begin position="144"/>
        <end position="165"/>
    </location>
</feature>
<gene>
    <name evidence="5" type="ORF">N478_18910</name>
</gene>
<keyword evidence="3" id="KW-1133">Transmembrane helix</keyword>
<dbReference type="InterPro" id="IPR016032">
    <property type="entry name" value="Sig_transdc_resp-reg_C-effctor"/>
</dbReference>
<evidence type="ECO:0000256" key="1">
    <source>
        <dbReference type="ARBA" id="ARBA00023125"/>
    </source>
</evidence>
<dbReference type="CDD" id="cd00383">
    <property type="entry name" value="trans_reg_C"/>
    <property type="match status" value="1"/>
</dbReference>
<name>A0A162BQW2_9GAMM</name>
<keyword evidence="3" id="KW-0472">Membrane</keyword>
<evidence type="ECO:0000256" key="2">
    <source>
        <dbReference type="PROSITE-ProRule" id="PRU01091"/>
    </source>
</evidence>
<reference evidence="5 6" key="1">
    <citation type="submission" date="2013-07" db="EMBL/GenBank/DDBJ databases">
        <title>Comparative Genomic and Metabolomic Analysis of Twelve Strains of Pseudoalteromonas luteoviolacea.</title>
        <authorList>
            <person name="Vynne N.G."/>
            <person name="Mansson M."/>
            <person name="Gram L."/>
        </authorList>
    </citation>
    <scope>NUCLEOTIDE SEQUENCE [LARGE SCALE GENOMIC DNA]</scope>
    <source>
        <strain evidence="5 6">S4060-1</strain>
    </source>
</reference>
<feature type="domain" description="OmpR/PhoB-type" evidence="4">
    <location>
        <begin position="1"/>
        <end position="93"/>
    </location>
</feature>
<dbReference type="InterPro" id="IPR001867">
    <property type="entry name" value="OmpR/PhoB-type_DNA-bd"/>
</dbReference>